<reference evidence="2" key="8">
    <citation type="journal article" date="2005" name="Science">
        <title>Antisense Transcription in the Mammalian Transcriptome.</title>
        <authorList>
            <consortium name="RIKEN Genome Exploration Research Group and Genome Science Group (Genome Network Project Core Group) and the FANTOM Consortium"/>
        </authorList>
    </citation>
    <scope>NUCLEOTIDE SEQUENCE</scope>
    <source>
        <strain evidence="2">C57BL/6J</strain>
    </source>
</reference>
<organism evidence="2">
    <name type="scientific">Mus musculus</name>
    <name type="common">Mouse</name>
    <dbReference type="NCBI Taxonomy" id="10090"/>
    <lineage>
        <taxon>Eukaryota</taxon>
        <taxon>Metazoa</taxon>
        <taxon>Chordata</taxon>
        <taxon>Craniata</taxon>
        <taxon>Vertebrata</taxon>
        <taxon>Euteleostomi</taxon>
        <taxon>Mammalia</taxon>
        <taxon>Eutheria</taxon>
        <taxon>Euarchontoglires</taxon>
        <taxon>Glires</taxon>
        <taxon>Rodentia</taxon>
        <taxon>Myomorpha</taxon>
        <taxon>Muroidea</taxon>
        <taxon>Muridae</taxon>
        <taxon>Murinae</taxon>
        <taxon>Mus</taxon>
        <taxon>Mus</taxon>
    </lineage>
</organism>
<reference evidence="2" key="4">
    <citation type="journal article" date="2001" name="Nature">
        <title>Functional annotation of a full-length mouse cDNA collection.</title>
        <authorList>
            <consortium name="The RIKEN Genome Exploration Research Group Phase II Team and the FANTOM Consortium"/>
        </authorList>
    </citation>
    <scope>NUCLEOTIDE SEQUENCE</scope>
    <source>
        <strain evidence="2">C57BL/6J</strain>
    </source>
</reference>
<reference evidence="2" key="6">
    <citation type="submission" date="2004-03" db="EMBL/GenBank/DDBJ databases">
        <authorList>
            <person name="Arakawa T."/>
            <person name="Carninci P."/>
            <person name="Fukuda S."/>
            <person name="Hashizume W."/>
            <person name="Hayashida K."/>
            <person name="Hori F."/>
            <person name="Iida J."/>
            <person name="Imamura K."/>
            <person name="Imotani K."/>
            <person name="Itoh M."/>
            <person name="Kanagawa S."/>
            <person name="Kawai J."/>
            <person name="Kojima M."/>
            <person name="Konno H."/>
            <person name="Murata M."/>
            <person name="Nakamura M."/>
            <person name="Ninomiya N."/>
            <person name="Nishiyori H."/>
            <person name="Nomura K."/>
            <person name="Ohno M."/>
            <person name="Sakazume N."/>
            <person name="Sano H."/>
            <person name="Sasaki D."/>
            <person name="Shibata K."/>
            <person name="Shiraki T."/>
            <person name="Tagami M."/>
            <person name="Tagami Y."/>
            <person name="Waki K."/>
            <person name="Watahiki A."/>
            <person name="Muramatsu M."/>
            <person name="Hayashizaki Y."/>
        </authorList>
    </citation>
    <scope>NUCLEOTIDE SEQUENCE</scope>
    <source>
        <strain evidence="2">C57BL/6J</strain>
    </source>
</reference>
<reference evidence="2" key="2">
    <citation type="journal article" date="2000" name="Genome Res.">
        <title>Normalization and subtraction of cap-trapper-selected cDNAs to prepare full-length cDNA libraries for rapid discovery of new genes.</title>
        <authorList>
            <person name="Carninci P."/>
            <person name="Shibata Y."/>
            <person name="Hayatsu N."/>
            <person name="Sugahara Y."/>
            <person name="Shibata K."/>
            <person name="Itoh M."/>
            <person name="Konno H."/>
            <person name="Okazaki Y."/>
            <person name="Muramatsu M."/>
            <person name="Hayashizaki Y."/>
        </authorList>
    </citation>
    <scope>NUCLEOTIDE SEQUENCE</scope>
    <source>
        <strain evidence="2">C57BL/6J</strain>
    </source>
</reference>
<evidence type="ECO:0000313" key="2">
    <source>
        <dbReference type="EMBL" id="BAE33400.1"/>
    </source>
</evidence>
<protein>
    <submittedName>
        <fullName evidence="2">Uncharacterized protein</fullName>
    </submittedName>
</protein>
<feature type="region of interest" description="Disordered" evidence="1">
    <location>
        <begin position="1"/>
        <end position="43"/>
    </location>
</feature>
<reference evidence="2" key="5">
    <citation type="journal article" date="2002" name="Nature">
        <title>Analysis of the mouse transcriptome based on functional annotation of 60,770 full-length cDNAs.</title>
        <authorList>
            <consortium name="The FANTOM Consortium and the RIKEN Genome Exploration Research Group Phase I and II Team"/>
        </authorList>
    </citation>
    <scope>NUCLEOTIDE SEQUENCE</scope>
    <source>
        <strain evidence="2">C57BL/6J</strain>
    </source>
</reference>
<reference evidence="2" key="3">
    <citation type="journal article" date="2000" name="Genome Res.">
        <title>RIKEN integrated sequence analysis (RISA) system--384-format sequencing pipeline with 384 multicapillary sequencer.</title>
        <authorList>
            <person name="Shibata K."/>
            <person name="Itoh M."/>
            <person name="Aizawa K."/>
            <person name="Nagaoka S."/>
            <person name="Sasaki N."/>
            <person name="Carninci P."/>
            <person name="Konno H."/>
            <person name="Akiyama J."/>
            <person name="Nishi K."/>
            <person name="Kitsunai T."/>
            <person name="Tashiro H."/>
            <person name="Itoh M."/>
            <person name="Sumi N."/>
            <person name="Ishii Y."/>
            <person name="Nakamura S."/>
            <person name="Hazama M."/>
            <person name="Nishine T."/>
            <person name="Harada A."/>
            <person name="Yamamoto R."/>
            <person name="Matsumoto H."/>
            <person name="Sakaguchi S."/>
            <person name="Ikegami T."/>
            <person name="Kashiwagi K."/>
            <person name="Fujiwake S."/>
            <person name="Inoue K."/>
            <person name="Togawa Y."/>
            <person name="Izawa M."/>
            <person name="Ohara E."/>
            <person name="Watahiki M."/>
            <person name="Yoneda Y."/>
            <person name="Ishikawa T."/>
            <person name="Ozawa K."/>
            <person name="Tanaka T."/>
            <person name="Matsuura S."/>
            <person name="Kawai J."/>
            <person name="Okazaki Y."/>
            <person name="Muramatsu M."/>
            <person name="Inoue Y."/>
            <person name="Kira A."/>
            <person name="Hayashizaki Y."/>
        </authorList>
    </citation>
    <scope>NUCLEOTIDE SEQUENCE</scope>
    <source>
        <strain evidence="2">C57BL/6J</strain>
    </source>
</reference>
<dbReference type="EMBL" id="AK155719">
    <property type="protein sequence ID" value="BAE33400.1"/>
    <property type="molecule type" value="mRNA"/>
</dbReference>
<accession>Q3U1U3</accession>
<sequence length="91" mass="8474">MAEGPGGGGPSGAQGSQRPGGGGGGGAAALPAPGGGRGLPALARGFPKCGCGTPGGRAIQPDAPSKAGVIQVRRMGTEGTPRGDHFTSALN</sequence>
<feature type="compositionally biased region" description="Gly residues" evidence="1">
    <location>
        <begin position="1"/>
        <end position="38"/>
    </location>
</feature>
<name>Q3U1U3_MOUSE</name>
<evidence type="ECO:0000256" key="1">
    <source>
        <dbReference type="SAM" id="MobiDB-lite"/>
    </source>
</evidence>
<proteinExistence type="evidence at transcript level"/>
<dbReference type="AlphaFoldDB" id="Q3U1U3"/>
<reference evidence="2" key="7">
    <citation type="journal article" date="2005" name="Science">
        <title>The Transcriptional Landscape of the Mammalian Genome.</title>
        <authorList>
            <consortium name="The FANTOM Consortium"/>
            <consortium name="Riken Genome Exploration Research Group and Genome Science Group (Genome Network Project Core Group)"/>
        </authorList>
    </citation>
    <scope>NUCLEOTIDE SEQUENCE</scope>
    <source>
        <strain evidence="2">C57BL/6J</strain>
    </source>
</reference>
<reference evidence="2" key="1">
    <citation type="journal article" date="1999" name="Methods Enzymol.">
        <title>High-efficiency full-length cDNA cloning.</title>
        <authorList>
            <person name="Carninci P."/>
            <person name="Hayashizaki Y."/>
        </authorList>
    </citation>
    <scope>NUCLEOTIDE SEQUENCE</scope>
    <source>
        <strain evidence="2">C57BL/6J</strain>
    </source>
</reference>